<dbReference type="Gene3D" id="3.20.20.80">
    <property type="entry name" value="Glycosidases"/>
    <property type="match status" value="1"/>
</dbReference>
<dbReference type="EMBL" id="BNAV01000001">
    <property type="protein sequence ID" value="GHF38876.1"/>
    <property type="molecule type" value="Genomic_DNA"/>
</dbReference>
<dbReference type="Gene3D" id="2.60.120.260">
    <property type="entry name" value="Galactose-binding domain-like"/>
    <property type="match status" value="2"/>
</dbReference>
<feature type="domain" description="Glycosyl hydrolases family 2 sugar binding" evidence="9">
    <location>
        <begin position="96"/>
        <end position="189"/>
    </location>
</feature>
<evidence type="ECO:0000256" key="5">
    <source>
        <dbReference type="SAM" id="SignalP"/>
    </source>
</evidence>
<name>A0A8H9INH9_9PSEU</name>
<dbReference type="PANTHER" id="PTHR42732:SF1">
    <property type="entry name" value="BETA-MANNOSIDASE"/>
    <property type="match status" value="1"/>
</dbReference>
<evidence type="ECO:0000259" key="6">
    <source>
        <dbReference type="Pfam" id="PF00703"/>
    </source>
</evidence>
<evidence type="ECO:0000259" key="9">
    <source>
        <dbReference type="Pfam" id="PF02837"/>
    </source>
</evidence>
<dbReference type="OrthoDB" id="9762066at2"/>
<sequence length="974" mass="104589">MSFTSRLLALLSAGLLAAGTVSAPAVAAVPAAPPRSSDFDSGWQFSLVNTTGADAPEPAPGDRSWRPVTLPHDWSIGLDPVQNATTTAGTGFLPGGLGWYRKTFTLPRSLAGKQLSIEFDGVYMDSTVYFNGQAVGSHAYGYTGFAVDLTALAHTDGHAPNTLDVKVRNQVPSSRWYSGSGIYRDVHLVVTDPAHITRHGTYVTTPDLANTVKAGYGTVHVDTTTTGAAGATLTTTVRDARGRAMATRSVPVSGDTTGTDLRVAHPALWSTDSPVRYTVDSQLSVRGKVVDSVSTPFGFRWTTFDPQHGFFLNGRAMKLQGVNLHHDLGALGSATDYGAVLRQLEIMKSMGVNALRTSHNPPSPQVIEACEQLGIVMMVEAFDTWRTPKVQYDYGRFFDADSDADIAEMVNSAKNSPAVVLWSIGNEIPDSTSVSIGVPIARRLIADVRALDPTRPIVMGSDKYRSVPADGSAQDQILRMLDGIGLNYNTAASVDALHAKYPDKFLFESESSSETSTRGVYDSPDQLNSGENYTPGKRGASSYDNNLASWTYSGEYGLKKDRDREYFAGQFLWSGMDYLGEPTPYDNVFPVKSSFFGAVDTAGFAKDQYWLFRSQWTTDPMVHLLPMDWTDHKPGEPVTVWAYSNADTVELFLNGKSLGTRSFDTKTTTYGKRYLETTEATGDDKTVTSGPYPGSYTSPNGSAGHLHLTWTVPFAPGELVAVAKRGGKEVSRDVLTTAGRPDHVRLSTQRYGSLSFVTADVVDARGVLVPDAANELTFHVSGGQLLGTDNGQQESAENYQSRSRAAFHGKALAIVRGDARVTVTSPGLGAPDPGPVGADASFSGAADTVPAAMLDGDLATGWSNYYRKDPTALLPAVSRPHASDWVSVGWSAPRPVSSADLLFTTGGMNGLPSAIAVSYWDGRRYVPVRDLRVTWATASNSPTHVTFAPVSTTRLRFDLTSGGTFLRIAELESS</sequence>
<dbReference type="PANTHER" id="PTHR42732">
    <property type="entry name" value="BETA-GALACTOSIDASE"/>
    <property type="match status" value="1"/>
</dbReference>
<keyword evidence="13" id="KW-1185">Reference proteome</keyword>
<evidence type="ECO:0000256" key="3">
    <source>
        <dbReference type="ARBA" id="ARBA00023295"/>
    </source>
</evidence>
<evidence type="ECO:0000256" key="1">
    <source>
        <dbReference type="ARBA" id="ARBA00007401"/>
    </source>
</evidence>
<evidence type="ECO:0000313" key="13">
    <source>
        <dbReference type="Proteomes" id="UP000658656"/>
    </source>
</evidence>
<evidence type="ECO:0000313" key="12">
    <source>
        <dbReference type="EMBL" id="GHF38876.1"/>
    </source>
</evidence>
<dbReference type="Pfam" id="PF02836">
    <property type="entry name" value="Glyco_hydro_2_C"/>
    <property type="match status" value="1"/>
</dbReference>
<dbReference type="InterPro" id="IPR006101">
    <property type="entry name" value="Glyco_hydro_2"/>
</dbReference>
<keyword evidence="2" id="KW-0378">Hydrolase</keyword>
<dbReference type="Pfam" id="PF02837">
    <property type="entry name" value="Glyco_hydro_2_N"/>
    <property type="match status" value="1"/>
</dbReference>
<feature type="chain" id="PRO_5034834282" evidence="5">
    <location>
        <begin position="28"/>
        <end position="974"/>
    </location>
</feature>
<feature type="signal peptide" evidence="5">
    <location>
        <begin position="1"/>
        <end position="27"/>
    </location>
</feature>
<comment type="caution">
    <text evidence="12">The sequence shown here is derived from an EMBL/GenBank/DDBJ whole genome shotgun (WGS) entry which is preliminary data.</text>
</comment>
<dbReference type="Pfam" id="PF16355">
    <property type="entry name" value="DUF4982"/>
    <property type="match status" value="1"/>
</dbReference>
<accession>A0A8H9INH9</accession>
<keyword evidence="5" id="KW-0732">Signal</keyword>
<feature type="domain" description="DUF4982" evidence="10">
    <location>
        <begin position="635"/>
        <end position="730"/>
    </location>
</feature>
<dbReference type="Proteomes" id="UP000658656">
    <property type="component" value="Unassembled WGS sequence"/>
</dbReference>
<feature type="domain" description="Glycoside hydrolase family 2 catalytic" evidence="8">
    <location>
        <begin position="309"/>
        <end position="487"/>
    </location>
</feature>
<evidence type="ECO:0000259" key="10">
    <source>
        <dbReference type="Pfam" id="PF16355"/>
    </source>
</evidence>
<feature type="domain" description="F5/8 type C" evidence="7">
    <location>
        <begin position="845"/>
        <end position="971"/>
    </location>
</feature>
<feature type="domain" description="Glycoside hydrolase family 2 immunoglobulin-like beta-sandwich" evidence="6">
    <location>
        <begin position="201"/>
        <end position="300"/>
    </location>
</feature>
<comment type="similarity">
    <text evidence="1">Belongs to the glycosyl hydrolase 2 family.</text>
</comment>
<dbReference type="Gene3D" id="2.60.40.10">
    <property type="entry name" value="Immunoglobulins"/>
    <property type="match status" value="3"/>
</dbReference>
<dbReference type="SUPFAM" id="SSF51445">
    <property type="entry name" value="(Trans)glycosidases"/>
    <property type="match status" value="1"/>
</dbReference>
<dbReference type="InterPro" id="IPR032311">
    <property type="entry name" value="DUF4982"/>
</dbReference>
<gene>
    <name evidence="12" type="ORF">GCM10017566_10190</name>
</gene>
<reference evidence="12" key="1">
    <citation type="journal article" date="2014" name="Int. J. Syst. Evol. Microbiol.">
        <title>Complete genome sequence of Corynebacterium casei LMG S-19264T (=DSM 44701T), isolated from a smear-ripened cheese.</title>
        <authorList>
            <consortium name="US DOE Joint Genome Institute (JGI-PGF)"/>
            <person name="Walter F."/>
            <person name="Albersmeier A."/>
            <person name="Kalinowski J."/>
            <person name="Ruckert C."/>
        </authorList>
    </citation>
    <scope>NUCLEOTIDE SEQUENCE</scope>
    <source>
        <strain evidence="12">CGMCC 4.7679</strain>
    </source>
</reference>
<dbReference type="InterPro" id="IPR036156">
    <property type="entry name" value="Beta-gal/glucu_dom_sf"/>
</dbReference>
<dbReference type="RefSeq" id="WP_145938474.1">
    <property type="nucleotide sequence ID" value="NZ_BNAV01000001.1"/>
</dbReference>
<protein>
    <submittedName>
        <fullName evidence="12">Beta-galactosidase</fullName>
    </submittedName>
</protein>
<dbReference type="PRINTS" id="PR00132">
    <property type="entry name" value="GLHYDRLASE2"/>
</dbReference>
<dbReference type="InterPro" id="IPR006102">
    <property type="entry name" value="Ig-like_GH2"/>
</dbReference>
<dbReference type="AlphaFoldDB" id="A0A8H9INH9"/>
<evidence type="ECO:0000256" key="2">
    <source>
        <dbReference type="ARBA" id="ARBA00022801"/>
    </source>
</evidence>
<feature type="domain" description="Glycoside hydrolase family 2" evidence="11">
    <location>
        <begin position="752"/>
        <end position="829"/>
    </location>
</feature>
<dbReference type="Pfam" id="PF18565">
    <property type="entry name" value="Glyco_hydro2_C5"/>
    <property type="match status" value="1"/>
</dbReference>
<proteinExistence type="inferred from homology"/>
<dbReference type="Pfam" id="PF00703">
    <property type="entry name" value="Glyco_hydro_2"/>
    <property type="match status" value="1"/>
</dbReference>
<dbReference type="SUPFAM" id="SSF49303">
    <property type="entry name" value="beta-Galactosidase/glucuronidase domain"/>
    <property type="match status" value="1"/>
</dbReference>
<feature type="region of interest" description="Disordered" evidence="4">
    <location>
        <begin position="515"/>
        <end position="540"/>
    </location>
</feature>
<dbReference type="InterPro" id="IPR006104">
    <property type="entry name" value="Glyco_hydro_2_N"/>
</dbReference>
<dbReference type="InterPro" id="IPR013783">
    <property type="entry name" value="Ig-like_fold"/>
</dbReference>
<organism evidence="12 13">
    <name type="scientific">Amycolatopsis bartoniae</name>
    <dbReference type="NCBI Taxonomy" id="941986"/>
    <lineage>
        <taxon>Bacteria</taxon>
        <taxon>Bacillati</taxon>
        <taxon>Actinomycetota</taxon>
        <taxon>Actinomycetes</taxon>
        <taxon>Pseudonocardiales</taxon>
        <taxon>Pseudonocardiaceae</taxon>
        <taxon>Amycolatopsis</taxon>
    </lineage>
</organism>
<evidence type="ECO:0000256" key="4">
    <source>
        <dbReference type="SAM" id="MobiDB-lite"/>
    </source>
</evidence>
<dbReference type="InterPro" id="IPR000421">
    <property type="entry name" value="FA58C"/>
</dbReference>
<dbReference type="GO" id="GO:0004553">
    <property type="term" value="F:hydrolase activity, hydrolyzing O-glycosyl compounds"/>
    <property type="evidence" value="ECO:0007669"/>
    <property type="project" value="InterPro"/>
</dbReference>
<evidence type="ECO:0000259" key="8">
    <source>
        <dbReference type="Pfam" id="PF02836"/>
    </source>
</evidence>
<evidence type="ECO:0000259" key="11">
    <source>
        <dbReference type="Pfam" id="PF18565"/>
    </source>
</evidence>
<dbReference type="SUPFAM" id="SSF49785">
    <property type="entry name" value="Galactose-binding domain-like"/>
    <property type="match status" value="2"/>
</dbReference>
<evidence type="ECO:0000259" key="7">
    <source>
        <dbReference type="Pfam" id="PF00754"/>
    </source>
</evidence>
<dbReference type="InterPro" id="IPR017853">
    <property type="entry name" value="GH"/>
</dbReference>
<dbReference type="Pfam" id="PF00754">
    <property type="entry name" value="F5_F8_type_C"/>
    <property type="match status" value="1"/>
</dbReference>
<reference evidence="12" key="2">
    <citation type="submission" date="2020-09" db="EMBL/GenBank/DDBJ databases">
        <authorList>
            <person name="Sun Q."/>
            <person name="Zhou Y."/>
        </authorList>
    </citation>
    <scope>NUCLEOTIDE SEQUENCE</scope>
    <source>
        <strain evidence="12">CGMCC 4.7679</strain>
    </source>
</reference>
<dbReference type="InterPro" id="IPR006103">
    <property type="entry name" value="Glyco_hydro_2_cat"/>
</dbReference>
<keyword evidence="3" id="KW-0326">Glycosidase</keyword>
<dbReference type="GO" id="GO:0005975">
    <property type="term" value="P:carbohydrate metabolic process"/>
    <property type="evidence" value="ECO:0007669"/>
    <property type="project" value="InterPro"/>
</dbReference>
<dbReference type="InterPro" id="IPR051913">
    <property type="entry name" value="GH2_Domain-Containing"/>
</dbReference>
<dbReference type="InterPro" id="IPR008979">
    <property type="entry name" value="Galactose-bd-like_sf"/>
</dbReference>
<dbReference type="InterPro" id="IPR040605">
    <property type="entry name" value="Glyco_hydro2_dom5"/>
</dbReference>